<accession>A0A4S8MDP3</accession>
<dbReference type="EMBL" id="ML179108">
    <property type="protein sequence ID" value="THV00179.1"/>
    <property type="molecule type" value="Genomic_DNA"/>
</dbReference>
<protein>
    <submittedName>
        <fullName evidence="2">Uncharacterized protein</fullName>
    </submittedName>
</protein>
<dbReference type="Proteomes" id="UP000297245">
    <property type="component" value="Unassembled WGS sequence"/>
</dbReference>
<evidence type="ECO:0000313" key="3">
    <source>
        <dbReference type="Proteomes" id="UP000297245"/>
    </source>
</evidence>
<feature type="compositionally biased region" description="Acidic residues" evidence="1">
    <location>
        <begin position="197"/>
        <end position="206"/>
    </location>
</feature>
<gene>
    <name evidence="2" type="ORF">K435DRAFT_794401</name>
</gene>
<evidence type="ECO:0000256" key="1">
    <source>
        <dbReference type="SAM" id="MobiDB-lite"/>
    </source>
</evidence>
<feature type="region of interest" description="Disordered" evidence="1">
    <location>
        <begin position="185"/>
        <end position="206"/>
    </location>
</feature>
<dbReference type="AlphaFoldDB" id="A0A4S8MDP3"/>
<sequence length="206" mass="22968">MTGPITTTKPMKTPATSTSTVATTTFVSLGSRHGVVLHRCNEALTVILESYTFIFKSSSQTHDLMRTRITLTITSLISSLYPRHNCRSSSGHNSYLVDLVRAEAPGAAEAFDPESDEDKDLLSVVSIKMTFQFLRYLMRLRMWAKELFLLGLLTATTKSEQRRGKRTRKSKPQLFTIIWIVGDGDEGSDVTSLVDTPDTDDPYSQP</sequence>
<proteinExistence type="predicted"/>
<organism evidence="2 3">
    <name type="scientific">Dendrothele bispora (strain CBS 962.96)</name>
    <dbReference type="NCBI Taxonomy" id="1314807"/>
    <lineage>
        <taxon>Eukaryota</taxon>
        <taxon>Fungi</taxon>
        <taxon>Dikarya</taxon>
        <taxon>Basidiomycota</taxon>
        <taxon>Agaricomycotina</taxon>
        <taxon>Agaricomycetes</taxon>
        <taxon>Agaricomycetidae</taxon>
        <taxon>Agaricales</taxon>
        <taxon>Agaricales incertae sedis</taxon>
        <taxon>Dendrothele</taxon>
    </lineage>
</organism>
<name>A0A4S8MDP3_DENBC</name>
<evidence type="ECO:0000313" key="2">
    <source>
        <dbReference type="EMBL" id="THV00179.1"/>
    </source>
</evidence>
<keyword evidence="3" id="KW-1185">Reference proteome</keyword>
<reference evidence="2 3" key="1">
    <citation type="journal article" date="2019" name="Nat. Ecol. Evol.">
        <title>Megaphylogeny resolves global patterns of mushroom evolution.</title>
        <authorList>
            <person name="Varga T."/>
            <person name="Krizsan K."/>
            <person name="Foldi C."/>
            <person name="Dima B."/>
            <person name="Sanchez-Garcia M."/>
            <person name="Sanchez-Ramirez S."/>
            <person name="Szollosi G.J."/>
            <person name="Szarkandi J.G."/>
            <person name="Papp V."/>
            <person name="Albert L."/>
            <person name="Andreopoulos W."/>
            <person name="Angelini C."/>
            <person name="Antonin V."/>
            <person name="Barry K.W."/>
            <person name="Bougher N.L."/>
            <person name="Buchanan P."/>
            <person name="Buyck B."/>
            <person name="Bense V."/>
            <person name="Catcheside P."/>
            <person name="Chovatia M."/>
            <person name="Cooper J."/>
            <person name="Damon W."/>
            <person name="Desjardin D."/>
            <person name="Finy P."/>
            <person name="Geml J."/>
            <person name="Haridas S."/>
            <person name="Hughes K."/>
            <person name="Justo A."/>
            <person name="Karasinski D."/>
            <person name="Kautmanova I."/>
            <person name="Kiss B."/>
            <person name="Kocsube S."/>
            <person name="Kotiranta H."/>
            <person name="LaButti K.M."/>
            <person name="Lechner B.E."/>
            <person name="Liimatainen K."/>
            <person name="Lipzen A."/>
            <person name="Lukacs Z."/>
            <person name="Mihaltcheva S."/>
            <person name="Morgado L.N."/>
            <person name="Niskanen T."/>
            <person name="Noordeloos M.E."/>
            <person name="Ohm R.A."/>
            <person name="Ortiz-Santana B."/>
            <person name="Ovrebo C."/>
            <person name="Racz N."/>
            <person name="Riley R."/>
            <person name="Savchenko A."/>
            <person name="Shiryaev A."/>
            <person name="Soop K."/>
            <person name="Spirin V."/>
            <person name="Szebenyi C."/>
            <person name="Tomsovsky M."/>
            <person name="Tulloss R.E."/>
            <person name="Uehling J."/>
            <person name="Grigoriev I.V."/>
            <person name="Vagvolgyi C."/>
            <person name="Papp T."/>
            <person name="Martin F.M."/>
            <person name="Miettinen O."/>
            <person name="Hibbett D.S."/>
            <person name="Nagy L.G."/>
        </authorList>
    </citation>
    <scope>NUCLEOTIDE SEQUENCE [LARGE SCALE GENOMIC DNA]</scope>
    <source>
        <strain evidence="2 3">CBS 962.96</strain>
    </source>
</reference>